<dbReference type="GO" id="GO:0001018">
    <property type="term" value="F:mitochondrial promoter sequence-specific DNA binding"/>
    <property type="evidence" value="ECO:0007669"/>
    <property type="project" value="TreeGrafter"/>
</dbReference>
<gene>
    <name evidence="1" type="ORF">RA178_06225</name>
</gene>
<dbReference type="EMBL" id="CP132914">
    <property type="protein sequence ID" value="WMB74208.1"/>
    <property type="molecule type" value="Genomic_DNA"/>
</dbReference>
<sequence>MTALLKQELRINPNTLTCTLTELQQQIEQENKEKAYNKFMANLGKGQTDSKPSYNNLLNKTFITARDFWEESYTQGITTKAKKKAIWNNLIAPVNKAYNDIVEQNPNAVNYTTEPYELVPFLAANEIVTVLFSGKPISILNITKELEKAITKTYRMDKVDYEDKSTLFIGALEFVRSVAELSPLLNVEEAANVEEVYVDDLPRGNVLMFSSEVAQNIVDKYDEQVASNQNTFEPMVVKPIKHKNLLDKNGGYLTVDSELHKRFYGSNTSPVVFNSISNPSYFQVKNSIQETGYSVNTNLLTFLDCLNFEEPELLKDYLFHDIQKEKVKLSAAFESIKDELIALKEVEKEAWKDYYTLRDQYEKGDVSEELSKEIREALTKADSVEKKIEKLKAPVTDAQSRVSKAQANRRTLDIAVKYQDFKSIYLPIFVGANDRVYYYTSDFHPQGNNLCKALVSFDEAERMSEQGFENFKYCFGTMFDGYSKKLKSERIKVINDNQSLIFDFVLRKSNKFLELLDKDEIFTGISFAIEYFNHLTNPNYKSKVIAYYDACSSAIAIQGLLQHCEQSMMLTSIINPTKGCLEDAYMLTANAMKDNANQAVTLTDKDLLDLIDSI</sequence>
<dbReference type="InterPro" id="IPR043502">
    <property type="entry name" value="DNA/RNA_pol_sf"/>
</dbReference>
<dbReference type="GeneID" id="301338763"/>
<dbReference type="Proteomes" id="UP001236800">
    <property type="component" value="Chromosome"/>
</dbReference>
<accession>A0AA50KG29</accession>
<dbReference type="PANTHER" id="PTHR10102">
    <property type="entry name" value="DNA-DIRECTED RNA POLYMERASE, MITOCHONDRIAL"/>
    <property type="match status" value="1"/>
</dbReference>
<organism evidence="1">
    <name type="scientific">Shewanella oncorhynchi</name>
    <dbReference type="NCBI Taxonomy" id="2726434"/>
    <lineage>
        <taxon>Bacteria</taxon>
        <taxon>Pseudomonadati</taxon>
        <taxon>Pseudomonadota</taxon>
        <taxon>Gammaproteobacteria</taxon>
        <taxon>Alteromonadales</taxon>
        <taxon>Shewanellaceae</taxon>
        <taxon>Shewanella</taxon>
    </lineage>
</organism>
<dbReference type="RefSeq" id="WP_306684944.1">
    <property type="nucleotide sequence ID" value="NZ_CP132914.1"/>
</dbReference>
<name>A0AA50KG29_9GAMM</name>
<dbReference type="SUPFAM" id="SSF56672">
    <property type="entry name" value="DNA/RNA polymerases"/>
    <property type="match status" value="1"/>
</dbReference>
<dbReference type="AlphaFoldDB" id="A0AA50KG29"/>
<dbReference type="GO" id="GO:0006351">
    <property type="term" value="P:DNA-templated transcription"/>
    <property type="evidence" value="ECO:0007669"/>
    <property type="project" value="InterPro"/>
</dbReference>
<dbReference type="GO" id="GO:0003899">
    <property type="term" value="F:DNA-directed RNA polymerase activity"/>
    <property type="evidence" value="ECO:0007669"/>
    <property type="project" value="InterPro"/>
</dbReference>
<protein>
    <submittedName>
        <fullName evidence="1">Uncharacterized protein</fullName>
    </submittedName>
</protein>
<proteinExistence type="predicted"/>
<reference evidence="1" key="1">
    <citation type="submission" date="2023-08" db="EMBL/GenBank/DDBJ databases">
        <title>Complete genome sequence of Shewanella oncorhynchi Z-P2, a siderophore putrebactin-producing bacterium.</title>
        <authorList>
            <person name="Zhang Y."/>
        </authorList>
    </citation>
    <scope>NUCLEOTIDE SEQUENCE</scope>
    <source>
        <strain evidence="1">Z-P2</strain>
    </source>
</reference>
<evidence type="ECO:0000313" key="1">
    <source>
        <dbReference type="EMBL" id="WMB74208.1"/>
    </source>
</evidence>
<dbReference type="KEGG" id="sog:RA178_06225"/>
<dbReference type="InterPro" id="IPR002092">
    <property type="entry name" value="DNA-dir_Rpol_phage-type"/>
</dbReference>
<dbReference type="PANTHER" id="PTHR10102:SF0">
    <property type="entry name" value="DNA-DIRECTED RNA POLYMERASE, MITOCHONDRIAL"/>
    <property type="match status" value="1"/>
</dbReference>